<dbReference type="Gene3D" id="3.30.70.270">
    <property type="match status" value="1"/>
</dbReference>
<dbReference type="AlphaFoldDB" id="A0A5B6WTJ6"/>
<dbReference type="SUPFAM" id="SSF56672">
    <property type="entry name" value="DNA/RNA polymerases"/>
    <property type="match status" value="1"/>
</dbReference>
<accession>A0A5B6WTJ6</accession>
<protein>
    <submittedName>
        <fullName evidence="1">Retrovirus-related Pol polyprotein from transposon 17.6</fullName>
    </submittedName>
</protein>
<reference evidence="2" key="1">
    <citation type="journal article" date="2019" name="Plant Biotechnol. J.">
        <title>Genome sequencing of the Australian wild diploid species Gossypium australe highlights disease resistance and delayed gland morphogenesis.</title>
        <authorList>
            <person name="Cai Y."/>
            <person name="Cai X."/>
            <person name="Wang Q."/>
            <person name="Wang P."/>
            <person name="Zhang Y."/>
            <person name="Cai C."/>
            <person name="Xu Y."/>
            <person name="Wang K."/>
            <person name="Zhou Z."/>
            <person name="Wang C."/>
            <person name="Geng S."/>
            <person name="Li B."/>
            <person name="Dong Q."/>
            <person name="Hou Y."/>
            <person name="Wang H."/>
            <person name="Ai P."/>
            <person name="Liu Z."/>
            <person name="Yi F."/>
            <person name="Sun M."/>
            <person name="An G."/>
            <person name="Cheng J."/>
            <person name="Zhang Y."/>
            <person name="Shi Q."/>
            <person name="Xie Y."/>
            <person name="Shi X."/>
            <person name="Chang Y."/>
            <person name="Huang F."/>
            <person name="Chen Y."/>
            <person name="Hong S."/>
            <person name="Mi L."/>
            <person name="Sun Q."/>
            <person name="Zhang L."/>
            <person name="Zhou B."/>
            <person name="Peng R."/>
            <person name="Zhang X."/>
            <person name="Liu F."/>
        </authorList>
    </citation>
    <scope>NUCLEOTIDE SEQUENCE [LARGE SCALE GENOMIC DNA]</scope>
    <source>
        <strain evidence="2">cv. PA1801</strain>
    </source>
</reference>
<dbReference type="InterPro" id="IPR043502">
    <property type="entry name" value="DNA/RNA_pol_sf"/>
</dbReference>
<organism evidence="1 2">
    <name type="scientific">Gossypium australe</name>
    <dbReference type="NCBI Taxonomy" id="47621"/>
    <lineage>
        <taxon>Eukaryota</taxon>
        <taxon>Viridiplantae</taxon>
        <taxon>Streptophyta</taxon>
        <taxon>Embryophyta</taxon>
        <taxon>Tracheophyta</taxon>
        <taxon>Spermatophyta</taxon>
        <taxon>Magnoliopsida</taxon>
        <taxon>eudicotyledons</taxon>
        <taxon>Gunneridae</taxon>
        <taxon>Pentapetalae</taxon>
        <taxon>rosids</taxon>
        <taxon>malvids</taxon>
        <taxon>Malvales</taxon>
        <taxon>Malvaceae</taxon>
        <taxon>Malvoideae</taxon>
        <taxon>Gossypium</taxon>
    </lineage>
</organism>
<proteinExistence type="predicted"/>
<dbReference type="Proteomes" id="UP000325315">
    <property type="component" value="Unassembled WGS sequence"/>
</dbReference>
<evidence type="ECO:0000313" key="2">
    <source>
        <dbReference type="Proteomes" id="UP000325315"/>
    </source>
</evidence>
<comment type="caution">
    <text evidence="1">The sequence shown here is derived from an EMBL/GenBank/DDBJ whole genome shotgun (WGS) entry which is preliminary data.</text>
</comment>
<dbReference type="InterPro" id="IPR043128">
    <property type="entry name" value="Rev_trsase/Diguanyl_cyclase"/>
</dbReference>
<sequence length="65" mass="7812">MLEDGLDIFMDDFSIYEDSFTKCLHNLERKLTHPTNVRRVRNFLGNINFYRRFIKDFAKALKPLS</sequence>
<gene>
    <name evidence="1" type="ORF">EPI10_006690</name>
</gene>
<dbReference type="EMBL" id="SMMG02000002">
    <property type="protein sequence ID" value="KAA3484616.1"/>
    <property type="molecule type" value="Genomic_DNA"/>
</dbReference>
<evidence type="ECO:0000313" key="1">
    <source>
        <dbReference type="EMBL" id="KAA3484616.1"/>
    </source>
</evidence>
<name>A0A5B6WTJ6_9ROSI</name>
<dbReference type="OrthoDB" id="41323at2759"/>
<keyword evidence="2" id="KW-1185">Reference proteome</keyword>